<accession>A0ABQ3VHX1</accession>
<dbReference type="RefSeq" id="WP_201362691.1">
    <property type="nucleotide sequence ID" value="NZ_BNJJ01000008.1"/>
</dbReference>
<keyword evidence="5 7" id="KW-0472">Membrane</keyword>
<feature type="transmembrane region" description="Helical" evidence="7">
    <location>
        <begin position="674"/>
        <end position="696"/>
    </location>
</feature>
<feature type="transmembrane region" description="Helical" evidence="7">
    <location>
        <begin position="354"/>
        <end position="380"/>
    </location>
</feature>
<evidence type="ECO:0000259" key="9">
    <source>
        <dbReference type="Pfam" id="PF12704"/>
    </source>
</evidence>
<evidence type="ECO:0000256" key="4">
    <source>
        <dbReference type="ARBA" id="ARBA00022989"/>
    </source>
</evidence>
<evidence type="ECO:0000256" key="3">
    <source>
        <dbReference type="ARBA" id="ARBA00022692"/>
    </source>
</evidence>
<dbReference type="InterPro" id="IPR050250">
    <property type="entry name" value="Macrolide_Exporter_MacB"/>
</dbReference>
<evidence type="ECO:0000256" key="2">
    <source>
        <dbReference type="ARBA" id="ARBA00022475"/>
    </source>
</evidence>
<dbReference type="EMBL" id="BNJJ01000008">
    <property type="protein sequence ID" value="GHO85076.1"/>
    <property type="molecule type" value="Genomic_DNA"/>
</dbReference>
<dbReference type="PANTHER" id="PTHR30572:SF4">
    <property type="entry name" value="ABC TRANSPORTER PERMEASE YTRF"/>
    <property type="match status" value="1"/>
</dbReference>
<keyword evidence="2" id="KW-1003">Cell membrane</keyword>
<keyword evidence="4 7" id="KW-1133">Transmembrane helix</keyword>
<evidence type="ECO:0000256" key="5">
    <source>
        <dbReference type="ARBA" id="ARBA00023136"/>
    </source>
</evidence>
<evidence type="ECO:0000313" key="11">
    <source>
        <dbReference type="Proteomes" id="UP000635565"/>
    </source>
</evidence>
<evidence type="ECO:0000259" key="8">
    <source>
        <dbReference type="Pfam" id="PF02687"/>
    </source>
</evidence>
<feature type="transmembrane region" description="Helical" evidence="7">
    <location>
        <begin position="20"/>
        <end position="38"/>
    </location>
</feature>
<proteinExistence type="inferred from homology"/>
<protein>
    <recommendedName>
        <fullName evidence="12">ABC transporter permease</fullName>
    </recommendedName>
</protein>
<name>A0ABQ3VHX1_9CHLR</name>
<feature type="transmembrane region" description="Helical" evidence="7">
    <location>
        <begin position="431"/>
        <end position="451"/>
    </location>
</feature>
<organism evidence="10 11">
    <name type="scientific">Dictyobacter formicarum</name>
    <dbReference type="NCBI Taxonomy" id="2778368"/>
    <lineage>
        <taxon>Bacteria</taxon>
        <taxon>Bacillati</taxon>
        <taxon>Chloroflexota</taxon>
        <taxon>Ktedonobacteria</taxon>
        <taxon>Ktedonobacterales</taxon>
        <taxon>Dictyobacteraceae</taxon>
        <taxon>Dictyobacter</taxon>
    </lineage>
</organism>
<comment type="similarity">
    <text evidence="6">Belongs to the ABC-4 integral membrane protein family.</text>
</comment>
<dbReference type="Proteomes" id="UP000635565">
    <property type="component" value="Unassembled WGS sequence"/>
</dbReference>
<dbReference type="Pfam" id="PF12704">
    <property type="entry name" value="MacB_PCD"/>
    <property type="match status" value="1"/>
</dbReference>
<dbReference type="Pfam" id="PF02687">
    <property type="entry name" value="FtsX"/>
    <property type="match status" value="2"/>
</dbReference>
<evidence type="ECO:0000256" key="1">
    <source>
        <dbReference type="ARBA" id="ARBA00004651"/>
    </source>
</evidence>
<feature type="domain" description="ABC3 transporter permease C-terminal" evidence="8">
    <location>
        <begin position="268"/>
        <end position="387"/>
    </location>
</feature>
<sequence>MSASMNKILADLKMRKGRTLLVIIGILVGVFGLTSINLTKDVLLSAYSYTIESQATQPDITMLVDKPDTSLTPILKAVPNVKAVQFETRISTLWRINKAPGYTPIKIVSYPNLNTRQSPSLTPFELVSGRYPQAGEIVMEYGDIALATVNIGDTISIDTIHGQARLRVVGLARTAGVNPATSGKAQAYMSDAGVRQLDVLTNSNEPDRPSRQYMFHYKVDHISQVNTTAKVLQDVLLSKHVRVLATAFPGPAIVPLQQINGIFTLLTILIILAVFISAILIFNTVTTLITEQTAIIGAMKTLGGTQWQIMHSYLSFVAICSSLATIAGLILGIAGGYTLASMLAPSIPLALGPFMLPVNLILLGLLVGFGVPLLAALLPLWNGTRITIREALSAYGVSTGRGSVVLARFAWRLSWISQTMWLGLRGFFRRRWRVVFTIFMLSIAGTSFLVVQTLTTSVDHTVSSVFTNFHAEVEVDLGPQMTLGQITKDLSKVQNINTIERYGQGGANTPWGHLALWGIEPQTKIYHYHVVRGRWLRPDDSNVVLISSHFSALTGLAVGNDIVVSNANNQPATWRIIGIIDENVNGLGQMGAAIVPVNTLYQFQGIPANAAKDAASRVLIQANDPSAVATQKITQQIGNIAVTMATSGSVERGGGIVNVYLVQDEITRHQRSWFVSYILLYGVAVIVGSTAIIGLANELTASVLERRREIGMLRAMGASSWQVAQVFWMQGLSLSLIAWITGAMVGLPLAYAFLRVFSQFVMPIDFVCDPFAFLLMLLALLAIATFASITPAQHAARLRIAELLRYE</sequence>
<evidence type="ECO:0000313" key="10">
    <source>
        <dbReference type="EMBL" id="GHO85076.1"/>
    </source>
</evidence>
<keyword evidence="11" id="KW-1185">Reference proteome</keyword>
<gene>
    <name evidence="10" type="ORF">KSZ_30820</name>
</gene>
<feature type="transmembrane region" description="Helical" evidence="7">
    <location>
        <begin position="766"/>
        <end position="789"/>
    </location>
</feature>
<dbReference type="InterPro" id="IPR025857">
    <property type="entry name" value="MacB_PCD"/>
</dbReference>
<feature type="domain" description="ABC3 transporter permease C-terminal" evidence="8">
    <location>
        <begin position="683"/>
        <end position="798"/>
    </location>
</feature>
<feature type="transmembrane region" description="Helical" evidence="7">
    <location>
        <begin position="262"/>
        <end position="289"/>
    </location>
</feature>
<evidence type="ECO:0000256" key="6">
    <source>
        <dbReference type="ARBA" id="ARBA00038076"/>
    </source>
</evidence>
<dbReference type="PANTHER" id="PTHR30572">
    <property type="entry name" value="MEMBRANE COMPONENT OF TRANSPORTER-RELATED"/>
    <property type="match status" value="1"/>
</dbReference>
<reference evidence="10 11" key="1">
    <citation type="journal article" date="2021" name="Int. J. Syst. Evol. Microbiol.">
        <title>Reticulibacter mediterranei gen. nov., sp. nov., within the new family Reticulibacteraceae fam. nov., and Ktedonospora formicarum gen. nov., sp. nov., Ktedonobacter robiniae sp. nov., Dictyobacter formicarum sp. nov. and Dictyobacter arantiisoli sp. nov., belonging to the class Ktedonobacteria.</title>
        <authorList>
            <person name="Yabe S."/>
            <person name="Zheng Y."/>
            <person name="Wang C.M."/>
            <person name="Sakai Y."/>
            <person name="Abe K."/>
            <person name="Yokota A."/>
            <person name="Donadio S."/>
            <person name="Cavaletti L."/>
            <person name="Monciardini P."/>
        </authorList>
    </citation>
    <scope>NUCLEOTIDE SEQUENCE [LARGE SCALE GENOMIC DNA]</scope>
    <source>
        <strain evidence="10 11">SOSP1-9</strain>
    </source>
</reference>
<comment type="caution">
    <text evidence="10">The sequence shown here is derived from an EMBL/GenBank/DDBJ whole genome shotgun (WGS) entry which is preliminary data.</text>
</comment>
<comment type="subcellular location">
    <subcellularLocation>
        <location evidence="1">Cell membrane</location>
        <topology evidence="1">Multi-pass membrane protein</topology>
    </subcellularLocation>
</comment>
<keyword evidence="3 7" id="KW-0812">Transmembrane</keyword>
<feature type="transmembrane region" description="Helical" evidence="7">
    <location>
        <begin position="310"/>
        <end position="334"/>
    </location>
</feature>
<evidence type="ECO:0000256" key="7">
    <source>
        <dbReference type="SAM" id="Phobius"/>
    </source>
</evidence>
<feature type="transmembrane region" description="Helical" evidence="7">
    <location>
        <begin position="736"/>
        <end position="754"/>
    </location>
</feature>
<feature type="domain" description="MacB-like periplasmic core" evidence="9">
    <location>
        <begin position="442"/>
        <end position="629"/>
    </location>
</feature>
<evidence type="ECO:0008006" key="12">
    <source>
        <dbReference type="Google" id="ProtNLM"/>
    </source>
</evidence>
<dbReference type="InterPro" id="IPR003838">
    <property type="entry name" value="ABC3_permease_C"/>
</dbReference>